<dbReference type="PANTHER" id="PTHR23416">
    <property type="entry name" value="SIALIC ACID SYNTHASE-RELATED"/>
    <property type="match status" value="1"/>
</dbReference>
<dbReference type="InterPro" id="IPR011004">
    <property type="entry name" value="Trimer_LpxA-like_sf"/>
</dbReference>
<accession>A0ABY4ZNP1</accession>
<organism evidence="4 5">
    <name type="scientific">Caulobacter segnis</name>
    <dbReference type="NCBI Taxonomy" id="88688"/>
    <lineage>
        <taxon>Bacteria</taxon>
        <taxon>Pseudomonadati</taxon>
        <taxon>Pseudomonadota</taxon>
        <taxon>Alphaproteobacteria</taxon>
        <taxon>Caulobacterales</taxon>
        <taxon>Caulobacteraceae</taxon>
        <taxon>Caulobacter</taxon>
    </lineage>
</organism>
<dbReference type="GO" id="GO:0016746">
    <property type="term" value="F:acyltransferase activity"/>
    <property type="evidence" value="ECO:0007669"/>
    <property type="project" value="UniProtKB-KW"/>
</dbReference>
<dbReference type="Proteomes" id="UP001057520">
    <property type="component" value="Chromosome"/>
</dbReference>
<evidence type="ECO:0000313" key="5">
    <source>
        <dbReference type="Proteomes" id="UP001057520"/>
    </source>
</evidence>
<dbReference type="InterPro" id="IPR018357">
    <property type="entry name" value="Hexapep_transf_CS"/>
</dbReference>
<sequence>MTAVSRIPTKCVNLLSEAFRSVFNRYVFLPWVKFGRSVRFLGPIQCFGVRGEISVGARTVLGRDISLSVTEGGTIQIGEDCSVNFGTIISARQSVKIGDRVRVGELCGIRDSDHRIDAQESVVGSGYKVAPVTIGDDAWIGRCATIMPGVTIGKGAIIGAGSLVNRDVPDFNIVAGTPAKLIRVRQ</sequence>
<evidence type="ECO:0000256" key="1">
    <source>
        <dbReference type="ARBA" id="ARBA00022679"/>
    </source>
</evidence>
<protein>
    <submittedName>
        <fullName evidence="4">Acyltransferase</fullName>
    </submittedName>
</protein>
<keyword evidence="2" id="KW-0677">Repeat</keyword>
<dbReference type="CDD" id="cd04647">
    <property type="entry name" value="LbH_MAT_like"/>
    <property type="match status" value="1"/>
</dbReference>
<keyword evidence="3 4" id="KW-0012">Acyltransferase</keyword>
<evidence type="ECO:0000256" key="3">
    <source>
        <dbReference type="ARBA" id="ARBA00023315"/>
    </source>
</evidence>
<proteinExistence type="predicted"/>
<dbReference type="SUPFAM" id="SSF51161">
    <property type="entry name" value="Trimeric LpxA-like enzymes"/>
    <property type="match status" value="1"/>
</dbReference>
<keyword evidence="1" id="KW-0808">Transferase</keyword>
<dbReference type="Gene3D" id="2.160.10.10">
    <property type="entry name" value="Hexapeptide repeat proteins"/>
    <property type="match status" value="1"/>
</dbReference>
<evidence type="ECO:0000256" key="2">
    <source>
        <dbReference type="ARBA" id="ARBA00022737"/>
    </source>
</evidence>
<evidence type="ECO:0000313" key="4">
    <source>
        <dbReference type="EMBL" id="USQ94198.1"/>
    </source>
</evidence>
<dbReference type="InterPro" id="IPR001451">
    <property type="entry name" value="Hexapep"/>
</dbReference>
<dbReference type="PROSITE" id="PS00101">
    <property type="entry name" value="HEXAPEP_TRANSFERASES"/>
    <property type="match status" value="1"/>
</dbReference>
<name>A0ABY4ZNP1_9CAUL</name>
<dbReference type="InterPro" id="IPR051159">
    <property type="entry name" value="Hexapeptide_acetyltransf"/>
</dbReference>
<keyword evidence="5" id="KW-1185">Reference proteome</keyword>
<dbReference type="Pfam" id="PF00132">
    <property type="entry name" value="Hexapep"/>
    <property type="match status" value="1"/>
</dbReference>
<gene>
    <name evidence="4" type="ORF">MZV50_16495</name>
</gene>
<dbReference type="EMBL" id="CP096040">
    <property type="protein sequence ID" value="USQ94198.1"/>
    <property type="molecule type" value="Genomic_DNA"/>
</dbReference>
<reference evidence="4 5" key="1">
    <citation type="submission" date="2022-04" db="EMBL/GenBank/DDBJ databases">
        <title>Genome sequence of soybean root-associated Caulobacter segnis RL271.</title>
        <authorList>
            <person name="Longley R."/>
            <person name="Bonito G."/>
            <person name="Trigodet F."/>
            <person name="Crosson S."/>
            <person name="Fiebig A."/>
        </authorList>
    </citation>
    <scope>NUCLEOTIDE SEQUENCE [LARGE SCALE GENOMIC DNA]</scope>
    <source>
        <strain evidence="4 5">RL271</strain>
    </source>
</reference>